<sequence length="283" mass="32755">MSAERSSNCEQNKPNIAMLLTYPLPDFRRMRRLILPQKCKKTIDTLILLIKWFVTRVCYSDGATFAAKFGLGRQRHRSFFLAGLLPINISYRENGQGLYKESGLIFSKALNTQSVCAVLVKALLVKCNCIHERTHDRLSKDSLSKASNWAKFSATTGLGVTHRDHVGQRRSLMPPPYFLQVTMENYLADAFAAKYFAKLTFRVFLRVFGCLDEYAQYIVASYRSVLEHPCDRLSYNRELNPTSRIPLNNNLIVEQKLEYYGMPWLGRLRKMPPYLYVYRLLLQ</sequence>
<name>A0ABQ4YF84_9ASTR</name>
<proteinExistence type="predicted"/>
<protein>
    <submittedName>
        <fullName evidence="1">26S proteasome non-ATPase regulatory subunit 1 homolog A</fullName>
    </submittedName>
</protein>
<keyword evidence="2" id="KW-1185">Reference proteome</keyword>
<reference evidence="1" key="2">
    <citation type="submission" date="2022-01" db="EMBL/GenBank/DDBJ databases">
        <authorList>
            <person name="Yamashiro T."/>
            <person name="Shiraishi A."/>
            <person name="Satake H."/>
            <person name="Nakayama K."/>
        </authorList>
    </citation>
    <scope>NUCLEOTIDE SEQUENCE</scope>
</reference>
<reference evidence="1" key="1">
    <citation type="journal article" date="2022" name="Int. J. Mol. Sci.">
        <title>Draft Genome of Tanacetum Coccineum: Genomic Comparison of Closely Related Tanacetum-Family Plants.</title>
        <authorList>
            <person name="Yamashiro T."/>
            <person name="Shiraishi A."/>
            <person name="Nakayama K."/>
            <person name="Satake H."/>
        </authorList>
    </citation>
    <scope>NUCLEOTIDE SEQUENCE</scope>
</reference>
<gene>
    <name evidence="1" type="ORF">Tco_0726291</name>
</gene>
<keyword evidence="1" id="KW-0647">Proteasome</keyword>
<comment type="caution">
    <text evidence="1">The sequence shown here is derived from an EMBL/GenBank/DDBJ whole genome shotgun (WGS) entry which is preliminary data.</text>
</comment>
<dbReference type="GO" id="GO:0000502">
    <property type="term" value="C:proteasome complex"/>
    <property type="evidence" value="ECO:0007669"/>
    <property type="project" value="UniProtKB-KW"/>
</dbReference>
<organism evidence="1 2">
    <name type="scientific">Tanacetum coccineum</name>
    <dbReference type="NCBI Taxonomy" id="301880"/>
    <lineage>
        <taxon>Eukaryota</taxon>
        <taxon>Viridiplantae</taxon>
        <taxon>Streptophyta</taxon>
        <taxon>Embryophyta</taxon>
        <taxon>Tracheophyta</taxon>
        <taxon>Spermatophyta</taxon>
        <taxon>Magnoliopsida</taxon>
        <taxon>eudicotyledons</taxon>
        <taxon>Gunneridae</taxon>
        <taxon>Pentapetalae</taxon>
        <taxon>asterids</taxon>
        <taxon>campanulids</taxon>
        <taxon>Asterales</taxon>
        <taxon>Asteraceae</taxon>
        <taxon>Asteroideae</taxon>
        <taxon>Anthemideae</taxon>
        <taxon>Anthemidinae</taxon>
        <taxon>Tanacetum</taxon>
    </lineage>
</organism>
<evidence type="ECO:0000313" key="2">
    <source>
        <dbReference type="Proteomes" id="UP001151760"/>
    </source>
</evidence>
<dbReference type="Proteomes" id="UP001151760">
    <property type="component" value="Unassembled WGS sequence"/>
</dbReference>
<dbReference type="InterPro" id="IPR011989">
    <property type="entry name" value="ARM-like"/>
</dbReference>
<dbReference type="Gene3D" id="1.25.10.10">
    <property type="entry name" value="Leucine-rich Repeat Variant"/>
    <property type="match status" value="1"/>
</dbReference>
<accession>A0ABQ4YF84</accession>
<evidence type="ECO:0000313" key="1">
    <source>
        <dbReference type="EMBL" id="GJS76410.1"/>
    </source>
</evidence>
<dbReference type="EMBL" id="BQNB010010373">
    <property type="protein sequence ID" value="GJS76410.1"/>
    <property type="molecule type" value="Genomic_DNA"/>
</dbReference>